<feature type="region of interest" description="Disordered" evidence="1">
    <location>
        <begin position="45"/>
        <end position="67"/>
    </location>
</feature>
<organism evidence="2 3">
    <name type="scientific">Moschus moschiferus</name>
    <name type="common">Siberian musk deer</name>
    <name type="synonym">Moschus sibiricus</name>
    <dbReference type="NCBI Taxonomy" id="68415"/>
    <lineage>
        <taxon>Eukaryota</taxon>
        <taxon>Metazoa</taxon>
        <taxon>Chordata</taxon>
        <taxon>Craniata</taxon>
        <taxon>Vertebrata</taxon>
        <taxon>Euteleostomi</taxon>
        <taxon>Mammalia</taxon>
        <taxon>Eutheria</taxon>
        <taxon>Laurasiatheria</taxon>
        <taxon>Artiodactyla</taxon>
        <taxon>Ruminantia</taxon>
        <taxon>Pecora</taxon>
        <taxon>Moschidae</taxon>
        <taxon>Moschus</taxon>
    </lineage>
</organism>
<proteinExistence type="predicted"/>
<evidence type="ECO:0000313" key="2">
    <source>
        <dbReference type="Ensembl" id="ENSMMSP00000016846.1"/>
    </source>
</evidence>
<evidence type="ECO:0000313" key="3">
    <source>
        <dbReference type="Proteomes" id="UP000694544"/>
    </source>
</evidence>
<sequence>RMFCCLRLPRGLGLRRAHRQSVWERCLHRLRAPWRGLWPFDRRKGKVTGEPQAGSGHLSCPTWGGGP</sequence>
<protein>
    <submittedName>
        <fullName evidence="2">Uncharacterized protein</fullName>
    </submittedName>
</protein>
<name>A0A8C6DI99_MOSMO</name>
<dbReference type="Ensembl" id="ENSMMST00000018624.1">
    <property type="protein sequence ID" value="ENSMMSP00000016846.1"/>
    <property type="gene ID" value="ENSMMSG00000012849.1"/>
</dbReference>
<reference evidence="2" key="1">
    <citation type="submission" date="2025-08" db="UniProtKB">
        <authorList>
            <consortium name="Ensembl"/>
        </authorList>
    </citation>
    <scope>IDENTIFICATION</scope>
</reference>
<dbReference type="AlphaFoldDB" id="A0A8C6DI99"/>
<dbReference type="Proteomes" id="UP000694544">
    <property type="component" value="Unplaced"/>
</dbReference>
<accession>A0A8C6DI99</accession>
<reference evidence="2" key="2">
    <citation type="submission" date="2025-09" db="UniProtKB">
        <authorList>
            <consortium name="Ensembl"/>
        </authorList>
    </citation>
    <scope>IDENTIFICATION</scope>
</reference>
<evidence type="ECO:0000256" key="1">
    <source>
        <dbReference type="SAM" id="MobiDB-lite"/>
    </source>
</evidence>
<keyword evidence="3" id="KW-1185">Reference proteome</keyword>